<dbReference type="PANTHER" id="PTHR28285:SF1">
    <property type="entry name" value="PROTEIN BIG1"/>
    <property type="match status" value="1"/>
</dbReference>
<organism evidence="12 13">
    <name type="scientific">Lepraria finkii</name>
    <dbReference type="NCBI Taxonomy" id="1340010"/>
    <lineage>
        <taxon>Eukaryota</taxon>
        <taxon>Fungi</taxon>
        <taxon>Dikarya</taxon>
        <taxon>Ascomycota</taxon>
        <taxon>Pezizomycotina</taxon>
        <taxon>Lecanoromycetes</taxon>
        <taxon>OSLEUM clade</taxon>
        <taxon>Lecanoromycetidae</taxon>
        <taxon>Lecanorales</taxon>
        <taxon>Lecanorineae</taxon>
        <taxon>Stereocaulaceae</taxon>
        <taxon>Lepraria</taxon>
    </lineage>
</organism>
<evidence type="ECO:0000256" key="3">
    <source>
        <dbReference type="ARBA" id="ARBA00022089"/>
    </source>
</evidence>
<dbReference type="Proteomes" id="UP001590951">
    <property type="component" value="Unassembled WGS sequence"/>
</dbReference>
<evidence type="ECO:0000256" key="2">
    <source>
        <dbReference type="ARBA" id="ARBA00008203"/>
    </source>
</evidence>
<sequence>MLFTKFGAFALSITAINAFKDTSPFFLFSTSELLASSPNLVSANHLSDIITPELTACNSDTYVIVSQPGVDAADYGDKRSVPHLRKKMLGDDKSIRSSMAVKDVLGYVNVDDMSRAVQDRCGAGHLRVDASTGAFAIAEDARPRVINVDFPALPAGAGRSQKLVENDAFLTSVLDLLSSNKYTVIYTTTPPIAAHQSARTEPEAYEMDALFQAPVHMELKRDLSHQKRASDGNITLPIGPLFERYQYFSPGLFMGLLVSFILASILYMGISGLASLQVSYAAFDKEMGPAAQKKQTQ</sequence>
<comment type="caution">
    <text evidence="12">The sequence shown here is derived from an EMBL/GenBank/DDBJ whole genome shotgun (WGS) entry which is preliminary data.</text>
</comment>
<comment type="similarity">
    <text evidence="2">Belongs to the BIG1 family.</text>
</comment>
<dbReference type="EMBL" id="JBHFEH010000049">
    <property type="protein sequence ID" value="KAL2050335.1"/>
    <property type="molecule type" value="Genomic_DNA"/>
</dbReference>
<gene>
    <name evidence="12" type="ORF">ABVK25_009443</name>
</gene>
<evidence type="ECO:0000256" key="8">
    <source>
        <dbReference type="ARBA" id="ARBA00023136"/>
    </source>
</evidence>
<comment type="subcellular location">
    <subcellularLocation>
        <location evidence="1">Endoplasmic reticulum membrane</location>
        <topology evidence="1">Single-pass type I membrane protein</topology>
    </subcellularLocation>
</comment>
<evidence type="ECO:0000313" key="12">
    <source>
        <dbReference type="EMBL" id="KAL2050335.1"/>
    </source>
</evidence>
<evidence type="ECO:0000256" key="1">
    <source>
        <dbReference type="ARBA" id="ARBA00004115"/>
    </source>
</evidence>
<evidence type="ECO:0000256" key="7">
    <source>
        <dbReference type="ARBA" id="ARBA00022989"/>
    </source>
</evidence>
<keyword evidence="7 10" id="KW-1133">Transmembrane helix</keyword>
<evidence type="ECO:0000313" key="13">
    <source>
        <dbReference type="Proteomes" id="UP001590951"/>
    </source>
</evidence>
<evidence type="ECO:0000256" key="10">
    <source>
        <dbReference type="SAM" id="Phobius"/>
    </source>
</evidence>
<keyword evidence="6" id="KW-0256">Endoplasmic reticulum</keyword>
<dbReference type="InterPro" id="IPR046756">
    <property type="entry name" value="VAS1/VOA1_TM"/>
</dbReference>
<feature type="domain" description="V-type proton ATPase subunit S1/VOA1 transmembrane" evidence="11">
    <location>
        <begin position="246"/>
        <end position="285"/>
    </location>
</feature>
<keyword evidence="5" id="KW-0732">Signal</keyword>
<evidence type="ECO:0000256" key="9">
    <source>
        <dbReference type="ARBA" id="ARBA00023316"/>
    </source>
</evidence>
<keyword evidence="13" id="KW-1185">Reference proteome</keyword>
<evidence type="ECO:0000256" key="5">
    <source>
        <dbReference type="ARBA" id="ARBA00022729"/>
    </source>
</evidence>
<keyword evidence="8 10" id="KW-0472">Membrane</keyword>
<evidence type="ECO:0000259" key="11">
    <source>
        <dbReference type="Pfam" id="PF20520"/>
    </source>
</evidence>
<accession>A0ABR4AXX6</accession>
<keyword evidence="4 10" id="KW-0812">Transmembrane</keyword>
<dbReference type="InterPro" id="IPR037654">
    <property type="entry name" value="Big1"/>
</dbReference>
<name>A0ABR4AXX6_9LECA</name>
<protein>
    <recommendedName>
        <fullName evidence="3">Protein BIG1</fullName>
    </recommendedName>
</protein>
<keyword evidence="9" id="KW-0961">Cell wall biogenesis/degradation</keyword>
<reference evidence="12 13" key="1">
    <citation type="submission" date="2024-09" db="EMBL/GenBank/DDBJ databases">
        <title>Rethinking Asexuality: The Enigmatic Case of Functional Sexual Genes in Lepraria (Stereocaulaceae).</title>
        <authorList>
            <person name="Doellman M."/>
            <person name="Sun Y."/>
            <person name="Barcenas-Pena A."/>
            <person name="Lumbsch H.T."/>
            <person name="Grewe F."/>
        </authorList>
    </citation>
    <scope>NUCLEOTIDE SEQUENCE [LARGE SCALE GENOMIC DNA]</scope>
    <source>
        <strain evidence="12 13">Grewe 0041</strain>
    </source>
</reference>
<evidence type="ECO:0000256" key="6">
    <source>
        <dbReference type="ARBA" id="ARBA00022824"/>
    </source>
</evidence>
<evidence type="ECO:0000256" key="4">
    <source>
        <dbReference type="ARBA" id="ARBA00022692"/>
    </source>
</evidence>
<proteinExistence type="inferred from homology"/>
<dbReference type="PANTHER" id="PTHR28285">
    <property type="entry name" value="PROTEIN BIG1"/>
    <property type="match status" value="1"/>
</dbReference>
<feature type="transmembrane region" description="Helical" evidence="10">
    <location>
        <begin position="247"/>
        <end position="270"/>
    </location>
</feature>
<dbReference type="Pfam" id="PF20520">
    <property type="entry name" value="Ac45-VOA1_TM"/>
    <property type="match status" value="1"/>
</dbReference>